<feature type="compositionally biased region" description="Low complexity" evidence="2">
    <location>
        <begin position="16"/>
        <end position="32"/>
    </location>
</feature>
<evidence type="ECO:0000256" key="1">
    <source>
        <dbReference type="SAM" id="Coils"/>
    </source>
</evidence>
<evidence type="ECO:0000313" key="4">
    <source>
        <dbReference type="Proteomes" id="UP000095751"/>
    </source>
</evidence>
<dbReference type="KEGG" id="fcy:FRACYDRAFT_172470"/>
<dbReference type="InterPro" id="IPR039604">
    <property type="entry name" value="Bfr1"/>
</dbReference>
<feature type="region of interest" description="Disordered" evidence="2">
    <location>
        <begin position="1"/>
        <end position="71"/>
    </location>
</feature>
<dbReference type="EMBL" id="KV784366">
    <property type="protein sequence ID" value="OEU11643.1"/>
    <property type="molecule type" value="Genomic_DNA"/>
</dbReference>
<evidence type="ECO:0000256" key="2">
    <source>
        <dbReference type="SAM" id="MobiDB-lite"/>
    </source>
</evidence>
<keyword evidence="1" id="KW-0175">Coiled coil</keyword>
<accession>A0A1E7F1F5</accession>
<reference evidence="3 4" key="1">
    <citation type="submission" date="2016-09" db="EMBL/GenBank/DDBJ databases">
        <title>Extensive genetic diversity and differential bi-allelic expression allows diatom success in the polar Southern Ocean.</title>
        <authorList>
            <consortium name="DOE Joint Genome Institute"/>
            <person name="Mock T."/>
            <person name="Otillar R.P."/>
            <person name="Strauss J."/>
            <person name="Dupont C."/>
            <person name="Frickenhaus S."/>
            <person name="Maumus F."/>
            <person name="Mcmullan M."/>
            <person name="Sanges R."/>
            <person name="Schmutz J."/>
            <person name="Toseland A."/>
            <person name="Valas R."/>
            <person name="Veluchamy A."/>
            <person name="Ward B.J."/>
            <person name="Allen A."/>
            <person name="Barry K."/>
            <person name="Falciatore A."/>
            <person name="Ferrante M."/>
            <person name="Fortunato A.E."/>
            <person name="Gloeckner G."/>
            <person name="Gruber A."/>
            <person name="Hipkin R."/>
            <person name="Janech M."/>
            <person name="Kroth P."/>
            <person name="Leese F."/>
            <person name="Lindquist E."/>
            <person name="Lyon B.R."/>
            <person name="Martin J."/>
            <person name="Mayer C."/>
            <person name="Parker M."/>
            <person name="Quesneville H."/>
            <person name="Raymond J."/>
            <person name="Uhlig C."/>
            <person name="Valentin K.U."/>
            <person name="Worden A.Z."/>
            <person name="Armbrust E.V."/>
            <person name="Bowler C."/>
            <person name="Green B."/>
            <person name="Moulton V."/>
            <person name="Van Oosterhout C."/>
            <person name="Grigoriev I."/>
        </authorList>
    </citation>
    <scope>NUCLEOTIDE SEQUENCE [LARGE SCALE GENOMIC DNA]</scope>
    <source>
        <strain evidence="3 4">CCMP1102</strain>
    </source>
</reference>
<evidence type="ECO:0000313" key="3">
    <source>
        <dbReference type="EMBL" id="OEU11643.1"/>
    </source>
</evidence>
<dbReference type="GO" id="GO:0042175">
    <property type="term" value="C:nuclear outer membrane-endoplasmic reticulum membrane network"/>
    <property type="evidence" value="ECO:0007669"/>
    <property type="project" value="TreeGrafter"/>
</dbReference>
<dbReference type="AlphaFoldDB" id="A0A1E7F1F5"/>
<sequence>MAEEEATPVVAPPAAPTTTTEQNGEADTAAAADKGKKKHRNNRDDDVPVEELFDLSKPIPRTEKPDKAAHDKKLNELNAQFEQLKKDKNKIQDKIEAAMTSGKNTEVGKMKEAMLVLRQKKGKLIDGKRSIRAELDVLKAVGDKLFKDKKDAKSTIRFNSVEEINAAIKKLQTQQETTSMSLTEEKKLIQEISTLQSSKDQVKDLKSKDASLDGVKKQRSVINDTLKAKDKEIDAVSKEMDEIGSKIKALSEKETDKRTVLDDFFKERETFKKAISVVLKEKDTMRDDYREQNNAWWNSQRALRAQKQVQYEEEKKEREEEKVAFLKKQEEEELKKIPYEEEQALCDYLADYLERTHLNGGSENSDKVAVKKEDVVAVKEDPFAGMTSMKKSTEEEDTVYYGKGKGAKKKRQRAPKKAAAAGPFTLNVDSFEQFGLIGLNPPTKLEMVEQSVKDLRAKKLWFKEQPRGSVPTAKDVRKQNEKSVAKLRNQKTPSGTSAGGGNSSSGKKFSSSADDFVPLGKGASSSVVDASSWGSGQKPAPTMTAGTEVASVEDPTPAGAAAAAAAKEE</sequence>
<feature type="compositionally biased region" description="Basic and acidic residues" evidence="2">
    <location>
        <begin position="60"/>
        <end position="71"/>
    </location>
</feature>
<dbReference type="GO" id="GO:0005783">
    <property type="term" value="C:endoplasmic reticulum"/>
    <property type="evidence" value="ECO:0007669"/>
    <property type="project" value="TreeGrafter"/>
</dbReference>
<dbReference type="GO" id="GO:0003729">
    <property type="term" value="F:mRNA binding"/>
    <property type="evidence" value="ECO:0007669"/>
    <property type="project" value="TreeGrafter"/>
</dbReference>
<name>A0A1E7F1F5_9STRA</name>
<dbReference type="InParanoid" id="A0A1E7F1F5"/>
<gene>
    <name evidence="3" type="ORF">FRACYDRAFT_172470</name>
</gene>
<dbReference type="PANTHER" id="PTHR31027">
    <property type="entry name" value="NUCLEAR SEGREGATION PROTEIN BFR1"/>
    <property type="match status" value="1"/>
</dbReference>
<dbReference type="GO" id="GO:0008298">
    <property type="term" value="P:intracellular mRNA localization"/>
    <property type="evidence" value="ECO:0007669"/>
    <property type="project" value="TreeGrafter"/>
</dbReference>
<dbReference type="GO" id="GO:1990904">
    <property type="term" value="C:ribonucleoprotein complex"/>
    <property type="evidence" value="ECO:0007669"/>
    <property type="project" value="TreeGrafter"/>
</dbReference>
<feature type="compositionally biased region" description="Low complexity" evidence="2">
    <location>
        <begin position="558"/>
        <end position="569"/>
    </location>
</feature>
<protein>
    <recommendedName>
        <fullName evidence="5">Nuclear segregation protein Bfr1</fullName>
    </recommendedName>
</protein>
<proteinExistence type="predicted"/>
<organism evidence="3 4">
    <name type="scientific">Fragilariopsis cylindrus CCMP1102</name>
    <dbReference type="NCBI Taxonomy" id="635003"/>
    <lineage>
        <taxon>Eukaryota</taxon>
        <taxon>Sar</taxon>
        <taxon>Stramenopiles</taxon>
        <taxon>Ochrophyta</taxon>
        <taxon>Bacillariophyta</taxon>
        <taxon>Bacillariophyceae</taxon>
        <taxon>Bacillariophycidae</taxon>
        <taxon>Bacillariales</taxon>
        <taxon>Bacillariaceae</taxon>
        <taxon>Fragilariopsis</taxon>
    </lineage>
</organism>
<dbReference type="Proteomes" id="UP000095751">
    <property type="component" value="Unassembled WGS sequence"/>
</dbReference>
<feature type="compositionally biased region" description="Low complexity" evidence="2">
    <location>
        <begin position="520"/>
        <end position="536"/>
    </location>
</feature>
<feature type="region of interest" description="Disordered" evidence="2">
    <location>
        <begin position="459"/>
        <end position="569"/>
    </location>
</feature>
<dbReference type="OrthoDB" id="2195113at2759"/>
<keyword evidence="4" id="KW-1185">Reference proteome</keyword>
<feature type="coiled-coil region" evidence="1">
    <location>
        <begin position="302"/>
        <end position="336"/>
    </location>
</feature>
<dbReference type="PANTHER" id="PTHR31027:SF2">
    <property type="entry name" value="LEBERCILIN DOMAIN-CONTAINING PROTEIN"/>
    <property type="match status" value="1"/>
</dbReference>
<evidence type="ECO:0008006" key="5">
    <source>
        <dbReference type="Google" id="ProtNLM"/>
    </source>
</evidence>
<feature type="compositionally biased region" description="Basic and acidic residues" evidence="2">
    <location>
        <begin position="474"/>
        <end position="484"/>
    </location>
</feature>